<evidence type="ECO:0000256" key="1">
    <source>
        <dbReference type="SAM" id="MobiDB-lite"/>
    </source>
</evidence>
<sequence length="71" mass="8035">MLRLAFPLGLALGLALLAGCTTYTYEDGNRETLWGVPAEEETRRYEDDRQAEGVRYRVPGQVDETRSEAEQ</sequence>
<dbReference type="KEGG" id="htx:EKK97_11220"/>
<evidence type="ECO:0000313" key="3">
    <source>
        <dbReference type="Proteomes" id="UP000464013"/>
    </source>
</evidence>
<dbReference type="RefSeq" id="WP_159551913.1">
    <property type="nucleotide sequence ID" value="NZ_CP035042.1"/>
</dbReference>
<feature type="compositionally biased region" description="Basic and acidic residues" evidence="1">
    <location>
        <begin position="40"/>
        <end position="55"/>
    </location>
</feature>
<evidence type="ECO:0008006" key="4">
    <source>
        <dbReference type="Google" id="ProtNLM"/>
    </source>
</evidence>
<keyword evidence="3" id="KW-1185">Reference proteome</keyword>
<gene>
    <name evidence="2" type="ORF">EKK97_11220</name>
</gene>
<name>A0A6I6SNN0_9GAMM</name>
<proteinExistence type="predicted"/>
<dbReference type="EMBL" id="CP035042">
    <property type="protein sequence ID" value="QHC50054.1"/>
    <property type="molecule type" value="Genomic_DNA"/>
</dbReference>
<dbReference type="PROSITE" id="PS51257">
    <property type="entry name" value="PROKAR_LIPOPROTEIN"/>
    <property type="match status" value="1"/>
</dbReference>
<protein>
    <recommendedName>
        <fullName evidence="4">Lipoprotein</fullName>
    </recommendedName>
</protein>
<organism evidence="2 3">
    <name type="scientific">Billgrantia tianxiuensis</name>
    <dbReference type="NCBI Taxonomy" id="2497861"/>
    <lineage>
        <taxon>Bacteria</taxon>
        <taxon>Pseudomonadati</taxon>
        <taxon>Pseudomonadota</taxon>
        <taxon>Gammaproteobacteria</taxon>
        <taxon>Oceanospirillales</taxon>
        <taxon>Halomonadaceae</taxon>
        <taxon>Billgrantia</taxon>
    </lineage>
</organism>
<feature type="region of interest" description="Disordered" evidence="1">
    <location>
        <begin position="40"/>
        <end position="71"/>
    </location>
</feature>
<accession>A0A6I6SNN0</accession>
<dbReference type="OrthoDB" id="6173744at2"/>
<reference evidence="2 3" key="1">
    <citation type="submission" date="2019-01" db="EMBL/GenBank/DDBJ databases">
        <title>Complete genome of a denitifying bacterium Halomons sp. BC-M4-5.</title>
        <authorList>
            <person name="Wang L."/>
            <person name="Shao Z."/>
        </authorList>
    </citation>
    <scope>NUCLEOTIDE SEQUENCE [LARGE SCALE GENOMIC DNA]</scope>
    <source>
        <strain evidence="2 3">BC-M4-5</strain>
    </source>
</reference>
<dbReference type="Proteomes" id="UP000464013">
    <property type="component" value="Chromosome"/>
</dbReference>
<dbReference type="AlphaFoldDB" id="A0A6I6SNN0"/>
<evidence type="ECO:0000313" key="2">
    <source>
        <dbReference type="EMBL" id="QHC50054.1"/>
    </source>
</evidence>